<dbReference type="PANTHER" id="PTHR30332:SF24">
    <property type="entry name" value="SECRETIN GSPD-RELATED"/>
    <property type="match status" value="1"/>
</dbReference>
<dbReference type="InterPro" id="IPR004846">
    <property type="entry name" value="T2SS/T3SS_dom"/>
</dbReference>
<feature type="domain" description="Type II/III secretion system secretin-like" evidence="5">
    <location>
        <begin position="6"/>
        <end position="76"/>
    </location>
</feature>
<protein>
    <submittedName>
        <fullName evidence="6">Type IV pilus assembly protein PilQ</fullName>
    </submittedName>
</protein>
<gene>
    <name evidence="6" type="ORF">OOA_05341</name>
</gene>
<proteinExistence type="inferred from homology"/>
<dbReference type="HOGENOM" id="CLU_2247638_0_0_6"/>
<organism evidence="6 7">
    <name type="scientific">Providencia burhodogranariea DSM 19968</name>
    <dbReference type="NCBI Taxonomy" id="1141662"/>
    <lineage>
        <taxon>Bacteria</taxon>
        <taxon>Pseudomonadati</taxon>
        <taxon>Pseudomonadota</taxon>
        <taxon>Gammaproteobacteria</taxon>
        <taxon>Enterobacterales</taxon>
        <taxon>Morganellaceae</taxon>
        <taxon>Providencia</taxon>
    </lineage>
</organism>
<evidence type="ECO:0000313" key="7">
    <source>
        <dbReference type="Proteomes" id="UP000009336"/>
    </source>
</evidence>
<dbReference type="PANTHER" id="PTHR30332">
    <property type="entry name" value="PROBABLE GENERAL SECRETION PATHWAY PROTEIN D"/>
    <property type="match status" value="1"/>
</dbReference>
<comment type="subcellular location">
    <subcellularLocation>
        <location evidence="1">Membrane</location>
    </subcellularLocation>
</comment>
<sequence length="104" mass="11388">MLTIESKADSILNILSTSDIVFNQRMIDTTVQLKDGDTLLIGGLIQHNAVNSSTSTPGASDIPLIGWLFDSNSKNEDIICDVYSYSCANSAYLVKSMIVRKSWL</sequence>
<dbReference type="OrthoDB" id="9779724at2"/>
<evidence type="ECO:0000256" key="3">
    <source>
        <dbReference type="ARBA" id="ARBA00023136"/>
    </source>
</evidence>
<dbReference type="GO" id="GO:0009306">
    <property type="term" value="P:protein secretion"/>
    <property type="evidence" value="ECO:0007669"/>
    <property type="project" value="InterPro"/>
</dbReference>
<reference evidence="6 7" key="1">
    <citation type="journal article" date="2012" name="BMC Genomics">
        <title>Comparative genomics of bacteria in the genus Providencia isolated from wild Drosophila melanogaster.</title>
        <authorList>
            <person name="Galac M.R."/>
            <person name="Lazzaro B.P."/>
        </authorList>
    </citation>
    <scope>NUCLEOTIDE SEQUENCE [LARGE SCALE GENOMIC DNA]</scope>
    <source>
        <strain evidence="6 7">DSM 19968</strain>
    </source>
</reference>
<keyword evidence="2" id="KW-0732">Signal</keyword>
<comment type="caution">
    <text evidence="6">The sequence shown here is derived from an EMBL/GenBank/DDBJ whole genome shotgun (WGS) entry which is preliminary data.</text>
</comment>
<evidence type="ECO:0000313" key="6">
    <source>
        <dbReference type="EMBL" id="EKT63258.1"/>
    </source>
</evidence>
<accession>K8WRP5</accession>
<dbReference type="GO" id="GO:0016020">
    <property type="term" value="C:membrane"/>
    <property type="evidence" value="ECO:0007669"/>
    <property type="project" value="UniProtKB-SubCell"/>
</dbReference>
<keyword evidence="3" id="KW-0472">Membrane</keyword>
<evidence type="ECO:0000256" key="2">
    <source>
        <dbReference type="ARBA" id="ARBA00022729"/>
    </source>
</evidence>
<dbReference type="eggNOG" id="COG4796">
    <property type="taxonomic scope" value="Bacteria"/>
</dbReference>
<dbReference type="RefSeq" id="WP_008911102.1">
    <property type="nucleotide sequence ID" value="NZ_KB233222.1"/>
</dbReference>
<dbReference type="InterPro" id="IPR050810">
    <property type="entry name" value="Bact_Secretion_Sys_Channel"/>
</dbReference>
<dbReference type="AlphaFoldDB" id="K8WRP5"/>
<dbReference type="STRING" id="1141662.OOA_05341"/>
<evidence type="ECO:0000259" key="5">
    <source>
        <dbReference type="Pfam" id="PF00263"/>
    </source>
</evidence>
<dbReference type="EMBL" id="AKKL01000015">
    <property type="protein sequence ID" value="EKT63258.1"/>
    <property type="molecule type" value="Genomic_DNA"/>
</dbReference>
<dbReference type="GO" id="GO:0015627">
    <property type="term" value="C:type II protein secretion system complex"/>
    <property type="evidence" value="ECO:0007669"/>
    <property type="project" value="TreeGrafter"/>
</dbReference>
<name>K8WRP5_9GAMM</name>
<evidence type="ECO:0000256" key="1">
    <source>
        <dbReference type="ARBA" id="ARBA00004370"/>
    </source>
</evidence>
<keyword evidence="7" id="KW-1185">Reference proteome</keyword>
<dbReference type="Proteomes" id="UP000009336">
    <property type="component" value="Unassembled WGS sequence"/>
</dbReference>
<dbReference type="Pfam" id="PF00263">
    <property type="entry name" value="Secretin"/>
    <property type="match status" value="1"/>
</dbReference>
<comment type="similarity">
    <text evidence="4">Belongs to the bacterial secretin family.</text>
</comment>
<evidence type="ECO:0000256" key="4">
    <source>
        <dbReference type="RuleBase" id="RU004003"/>
    </source>
</evidence>